<dbReference type="InterPro" id="IPR011075">
    <property type="entry name" value="TetR_C"/>
</dbReference>
<dbReference type="Pfam" id="PF16925">
    <property type="entry name" value="TetR_C_13"/>
    <property type="match status" value="1"/>
</dbReference>
<dbReference type="SUPFAM" id="SSF46689">
    <property type="entry name" value="Homeodomain-like"/>
    <property type="match status" value="1"/>
</dbReference>
<sequence>METKMTKAGRTKQLIIERSAPIFNTKGYSGTSINDIQRATGLSRGSIYANFLTKDEVALAAFDYNFKSISDYYCTKISSIDDSIERLLVFPNVYASYLKFTFLQAGCPILNMATEVDDTHPLLRERVRNALTFCREKIKGEIKRGVDRKEIKSDVNSAEVAVIMISMMEGAIMLAQVTKQLTELNMAMRFLKKIIKELKA</sequence>
<dbReference type="PRINTS" id="PR00455">
    <property type="entry name" value="HTHTETR"/>
</dbReference>
<dbReference type="Proteomes" id="UP000315908">
    <property type="component" value="Unassembled WGS sequence"/>
</dbReference>
<accession>A0A562MKC0</accession>
<gene>
    <name evidence="6" type="ORF">IQ31_02309</name>
</gene>
<dbReference type="PANTHER" id="PTHR47506:SF3">
    <property type="entry name" value="HTH-TYPE TRANSCRIPTIONAL REGULATOR LMRA"/>
    <property type="match status" value="1"/>
</dbReference>
<evidence type="ECO:0000256" key="4">
    <source>
        <dbReference type="PROSITE-ProRule" id="PRU00335"/>
    </source>
</evidence>
<comment type="caution">
    <text evidence="6">The sequence shown here is derived from an EMBL/GenBank/DDBJ whole genome shotgun (WGS) entry which is preliminary data.</text>
</comment>
<proteinExistence type="predicted"/>
<keyword evidence="2 4" id="KW-0238">DNA-binding</keyword>
<name>A0A562MKC0_9SPHI</name>
<dbReference type="SUPFAM" id="SSF48498">
    <property type="entry name" value="Tetracyclin repressor-like, C-terminal domain"/>
    <property type="match status" value="1"/>
</dbReference>
<reference evidence="6 7" key="1">
    <citation type="journal article" date="2015" name="Stand. Genomic Sci.">
        <title>Genomic Encyclopedia of Bacterial and Archaeal Type Strains, Phase III: the genomes of soil and plant-associated and newly described type strains.</title>
        <authorList>
            <person name="Whitman W.B."/>
            <person name="Woyke T."/>
            <person name="Klenk H.P."/>
            <person name="Zhou Y."/>
            <person name="Lilburn T.G."/>
            <person name="Beck B.J."/>
            <person name="De Vos P."/>
            <person name="Vandamme P."/>
            <person name="Eisen J.A."/>
            <person name="Garrity G."/>
            <person name="Hugenholtz P."/>
            <person name="Kyrpides N.C."/>
        </authorList>
    </citation>
    <scope>NUCLEOTIDE SEQUENCE [LARGE SCALE GENOMIC DNA]</scope>
    <source>
        <strain evidence="6 7">CGMCC 1.6855</strain>
    </source>
</reference>
<dbReference type="EMBL" id="VLKR01000010">
    <property type="protein sequence ID" value="TWI20354.1"/>
    <property type="molecule type" value="Genomic_DNA"/>
</dbReference>
<dbReference type="PROSITE" id="PS50977">
    <property type="entry name" value="HTH_TETR_2"/>
    <property type="match status" value="1"/>
</dbReference>
<dbReference type="PANTHER" id="PTHR47506">
    <property type="entry name" value="TRANSCRIPTIONAL REGULATORY PROTEIN"/>
    <property type="match status" value="1"/>
</dbReference>
<dbReference type="Pfam" id="PF00440">
    <property type="entry name" value="TetR_N"/>
    <property type="match status" value="1"/>
</dbReference>
<organism evidence="6 7">
    <name type="scientific">Sphingobacterium siyangense</name>
    <dbReference type="NCBI Taxonomy" id="459529"/>
    <lineage>
        <taxon>Bacteria</taxon>
        <taxon>Pseudomonadati</taxon>
        <taxon>Bacteroidota</taxon>
        <taxon>Sphingobacteriia</taxon>
        <taxon>Sphingobacteriales</taxon>
        <taxon>Sphingobacteriaceae</taxon>
        <taxon>Sphingobacterium</taxon>
    </lineage>
</organism>
<evidence type="ECO:0000313" key="6">
    <source>
        <dbReference type="EMBL" id="TWI20354.1"/>
    </source>
</evidence>
<feature type="domain" description="HTH tetR-type" evidence="5">
    <location>
        <begin position="9"/>
        <end position="69"/>
    </location>
</feature>
<evidence type="ECO:0000256" key="3">
    <source>
        <dbReference type="ARBA" id="ARBA00023163"/>
    </source>
</evidence>
<keyword evidence="3" id="KW-0804">Transcription</keyword>
<dbReference type="Gene3D" id="1.10.357.10">
    <property type="entry name" value="Tetracycline Repressor, domain 2"/>
    <property type="match status" value="1"/>
</dbReference>
<protein>
    <submittedName>
        <fullName evidence="6">TetR family transcriptional regulator</fullName>
    </submittedName>
</protein>
<dbReference type="RefSeq" id="WP_208734222.1">
    <property type="nucleotide sequence ID" value="NZ_VLKR01000010.1"/>
</dbReference>
<dbReference type="InterPro" id="IPR009057">
    <property type="entry name" value="Homeodomain-like_sf"/>
</dbReference>
<feature type="DNA-binding region" description="H-T-H motif" evidence="4">
    <location>
        <begin position="32"/>
        <end position="51"/>
    </location>
</feature>
<keyword evidence="1" id="KW-0805">Transcription regulation</keyword>
<dbReference type="GO" id="GO:0003677">
    <property type="term" value="F:DNA binding"/>
    <property type="evidence" value="ECO:0007669"/>
    <property type="project" value="UniProtKB-UniRule"/>
</dbReference>
<evidence type="ECO:0000256" key="1">
    <source>
        <dbReference type="ARBA" id="ARBA00023015"/>
    </source>
</evidence>
<dbReference type="InterPro" id="IPR036271">
    <property type="entry name" value="Tet_transcr_reg_TetR-rel_C_sf"/>
</dbReference>
<evidence type="ECO:0000259" key="5">
    <source>
        <dbReference type="PROSITE" id="PS50977"/>
    </source>
</evidence>
<dbReference type="AlphaFoldDB" id="A0A562MKC0"/>
<evidence type="ECO:0000313" key="7">
    <source>
        <dbReference type="Proteomes" id="UP000315908"/>
    </source>
</evidence>
<evidence type="ECO:0000256" key="2">
    <source>
        <dbReference type="ARBA" id="ARBA00023125"/>
    </source>
</evidence>
<dbReference type="InterPro" id="IPR001647">
    <property type="entry name" value="HTH_TetR"/>
</dbReference>